<evidence type="ECO:0000256" key="1">
    <source>
        <dbReference type="SAM" id="MobiDB-lite"/>
    </source>
</evidence>
<organism evidence="2 3">
    <name type="scientific">Zizania palustris</name>
    <name type="common">Northern wild rice</name>
    <dbReference type="NCBI Taxonomy" id="103762"/>
    <lineage>
        <taxon>Eukaryota</taxon>
        <taxon>Viridiplantae</taxon>
        <taxon>Streptophyta</taxon>
        <taxon>Embryophyta</taxon>
        <taxon>Tracheophyta</taxon>
        <taxon>Spermatophyta</taxon>
        <taxon>Magnoliopsida</taxon>
        <taxon>Liliopsida</taxon>
        <taxon>Poales</taxon>
        <taxon>Poaceae</taxon>
        <taxon>BOP clade</taxon>
        <taxon>Oryzoideae</taxon>
        <taxon>Oryzeae</taxon>
        <taxon>Zizaniinae</taxon>
        <taxon>Zizania</taxon>
    </lineage>
</organism>
<name>A0A8J5SX55_ZIZPA</name>
<dbReference type="Proteomes" id="UP000729402">
    <property type="component" value="Unassembled WGS sequence"/>
</dbReference>
<proteinExistence type="predicted"/>
<dbReference type="AlphaFoldDB" id="A0A8J5SX55"/>
<feature type="region of interest" description="Disordered" evidence="1">
    <location>
        <begin position="1"/>
        <end position="20"/>
    </location>
</feature>
<comment type="caution">
    <text evidence="2">The sequence shown here is derived from an EMBL/GenBank/DDBJ whole genome shotgun (WGS) entry which is preliminary data.</text>
</comment>
<reference evidence="2" key="1">
    <citation type="journal article" date="2021" name="bioRxiv">
        <title>Whole Genome Assembly and Annotation of Northern Wild Rice, Zizania palustris L., Supports a Whole Genome Duplication in the Zizania Genus.</title>
        <authorList>
            <person name="Haas M."/>
            <person name="Kono T."/>
            <person name="Macchietto M."/>
            <person name="Millas R."/>
            <person name="McGilp L."/>
            <person name="Shao M."/>
            <person name="Duquette J."/>
            <person name="Hirsch C.N."/>
            <person name="Kimball J."/>
        </authorList>
    </citation>
    <scope>NUCLEOTIDE SEQUENCE</scope>
    <source>
        <tissue evidence="2">Fresh leaf tissue</tissue>
    </source>
</reference>
<reference evidence="2" key="2">
    <citation type="submission" date="2021-02" db="EMBL/GenBank/DDBJ databases">
        <authorList>
            <person name="Kimball J.A."/>
            <person name="Haas M.W."/>
            <person name="Macchietto M."/>
            <person name="Kono T."/>
            <person name="Duquette J."/>
            <person name="Shao M."/>
        </authorList>
    </citation>
    <scope>NUCLEOTIDE SEQUENCE</scope>
    <source>
        <tissue evidence="2">Fresh leaf tissue</tissue>
    </source>
</reference>
<evidence type="ECO:0000313" key="3">
    <source>
        <dbReference type="Proteomes" id="UP000729402"/>
    </source>
</evidence>
<gene>
    <name evidence="2" type="ORF">GUJ93_ZPchr0006g45940</name>
</gene>
<evidence type="ECO:0000313" key="2">
    <source>
        <dbReference type="EMBL" id="KAG8070433.1"/>
    </source>
</evidence>
<protein>
    <submittedName>
        <fullName evidence="2">Uncharacterized protein</fullName>
    </submittedName>
</protein>
<accession>A0A8J5SX55</accession>
<keyword evidence="3" id="KW-1185">Reference proteome</keyword>
<dbReference type="EMBL" id="JAAALK010000283">
    <property type="protein sequence ID" value="KAG8070433.1"/>
    <property type="molecule type" value="Genomic_DNA"/>
</dbReference>
<sequence length="88" mass="9755">MSAGTLLSADPSEAGTSKWLDVARSPRQDRLVRRLVVFLLRLLTAHQPVDAEGGRLDHLRSWSDHDRTNVLVLGGFGRAVLERVPREG</sequence>